<gene>
    <name evidence="2" type="ORF">FDP25_02610</name>
</gene>
<reference evidence="2 3" key="1">
    <citation type="submission" date="2019-05" db="EMBL/GenBank/DDBJ databases">
        <title>Roseovarius bejariae sp. nov., a moderately halophylic bacterium isolated from a saline soil in Rambla Salada (Murcia).</title>
        <authorList>
            <person name="Castro D.J."/>
            <person name="Gomez-Altuve A."/>
            <person name="Reina J.C."/>
            <person name="Rodriguez M."/>
            <person name="Sampedro I."/>
            <person name="Llamas I."/>
            <person name="Martinez-Checa F."/>
        </authorList>
    </citation>
    <scope>NUCLEOTIDE SEQUENCE [LARGE SCALE GENOMIC DNA]</scope>
    <source>
        <strain evidence="2 3">A21</strain>
    </source>
</reference>
<evidence type="ECO:0000313" key="2">
    <source>
        <dbReference type="EMBL" id="MRU14314.1"/>
    </source>
</evidence>
<proteinExistence type="predicted"/>
<feature type="chain" id="PRO_5032385704" evidence="1">
    <location>
        <begin position="26"/>
        <end position="175"/>
    </location>
</feature>
<feature type="signal peptide" evidence="1">
    <location>
        <begin position="1"/>
        <end position="25"/>
    </location>
</feature>
<dbReference type="Proteomes" id="UP000564704">
    <property type="component" value="Unassembled WGS sequence"/>
</dbReference>
<comment type="caution">
    <text evidence="2">The sequence shown here is derived from an EMBL/GenBank/DDBJ whole genome shotgun (WGS) entry which is preliminary data.</text>
</comment>
<organism evidence="2 3">
    <name type="scientific">Roseovarius bejariae</name>
    <dbReference type="NCBI Taxonomy" id="2576383"/>
    <lineage>
        <taxon>Bacteria</taxon>
        <taxon>Pseudomonadati</taxon>
        <taxon>Pseudomonadota</taxon>
        <taxon>Alphaproteobacteria</taxon>
        <taxon>Rhodobacterales</taxon>
        <taxon>Roseobacteraceae</taxon>
        <taxon>Roseovarius</taxon>
    </lineage>
</organism>
<accession>A0A844CW27</accession>
<dbReference type="Gene3D" id="3.40.30.10">
    <property type="entry name" value="Glutaredoxin"/>
    <property type="match status" value="1"/>
</dbReference>
<dbReference type="EMBL" id="SZWE01000001">
    <property type="protein sequence ID" value="MRU14314.1"/>
    <property type="molecule type" value="Genomic_DNA"/>
</dbReference>
<protein>
    <submittedName>
        <fullName evidence="2">Uncharacterized protein</fullName>
    </submittedName>
</protein>
<evidence type="ECO:0000256" key="1">
    <source>
        <dbReference type="SAM" id="SignalP"/>
    </source>
</evidence>
<dbReference type="OrthoDB" id="7726503at2"/>
<evidence type="ECO:0000313" key="3">
    <source>
        <dbReference type="Proteomes" id="UP000564704"/>
    </source>
</evidence>
<keyword evidence="1" id="KW-0732">Signal</keyword>
<sequence length="175" mass="18958">MRPAPLSGLPPLVAGLFALAAPAGAETDFTDLTPTERAIFHSEIREALLGLPDLTQRIAPPPIDPYADAVENDLARIKAQADRLFAPDLPGFGPKDAAQTIALLTRADCAPCAKAEADLRKLTKGRDLRVTLIDMDENPDLVQALELDLAPSYVLPDMMLRGHMPAIVLKRYLTR</sequence>
<dbReference type="InterPro" id="IPR036249">
    <property type="entry name" value="Thioredoxin-like_sf"/>
</dbReference>
<dbReference type="SUPFAM" id="SSF52833">
    <property type="entry name" value="Thioredoxin-like"/>
    <property type="match status" value="1"/>
</dbReference>
<dbReference type="RefSeq" id="WP_154148648.1">
    <property type="nucleotide sequence ID" value="NZ_SZWE01000001.1"/>
</dbReference>
<keyword evidence="3" id="KW-1185">Reference proteome</keyword>
<dbReference type="AlphaFoldDB" id="A0A844CW27"/>
<name>A0A844CW27_9RHOB</name>